<evidence type="ECO:0000313" key="2">
    <source>
        <dbReference type="Proteomes" id="UP001499987"/>
    </source>
</evidence>
<name>A0ABP4E777_9ACTN</name>
<gene>
    <name evidence="1" type="ORF">GCM10009663_44250</name>
</gene>
<organism evidence="1 2">
    <name type="scientific">Kitasatospora arboriphila</name>
    <dbReference type="NCBI Taxonomy" id="258052"/>
    <lineage>
        <taxon>Bacteria</taxon>
        <taxon>Bacillati</taxon>
        <taxon>Actinomycetota</taxon>
        <taxon>Actinomycetes</taxon>
        <taxon>Kitasatosporales</taxon>
        <taxon>Streptomycetaceae</taxon>
        <taxon>Kitasatospora</taxon>
    </lineage>
</organism>
<reference evidence="2" key="1">
    <citation type="journal article" date="2019" name="Int. J. Syst. Evol. Microbiol.">
        <title>The Global Catalogue of Microorganisms (GCM) 10K type strain sequencing project: providing services to taxonomists for standard genome sequencing and annotation.</title>
        <authorList>
            <consortium name="The Broad Institute Genomics Platform"/>
            <consortium name="The Broad Institute Genome Sequencing Center for Infectious Disease"/>
            <person name="Wu L."/>
            <person name="Ma J."/>
        </authorList>
    </citation>
    <scope>NUCLEOTIDE SEQUENCE [LARGE SCALE GENOMIC DNA]</scope>
    <source>
        <strain evidence="2">JCM 13002</strain>
    </source>
</reference>
<dbReference type="EMBL" id="BAAALD010000043">
    <property type="protein sequence ID" value="GAA1096232.1"/>
    <property type="molecule type" value="Genomic_DNA"/>
</dbReference>
<sequence length="102" mass="10445">MELEPAMTLASASRTSTHTWTVRTTDVAAFAPPPLPVWLVSIPTTASDGRQGVQLFAVPASSAHDAIGLATLRAATAGSAARRRGAALDLDRPATVRPAGGL</sequence>
<protein>
    <submittedName>
        <fullName evidence="1">Uncharacterized protein</fullName>
    </submittedName>
</protein>
<dbReference type="Proteomes" id="UP001499987">
    <property type="component" value="Unassembled WGS sequence"/>
</dbReference>
<keyword evidence="2" id="KW-1185">Reference proteome</keyword>
<evidence type="ECO:0000313" key="1">
    <source>
        <dbReference type="EMBL" id="GAA1096232.1"/>
    </source>
</evidence>
<proteinExistence type="predicted"/>
<accession>A0ABP4E777</accession>
<comment type="caution">
    <text evidence="1">The sequence shown here is derived from an EMBL/GenBank/DDBJ whole genome shotgun (WGS) entry which is preliminary data.</text>
</comment>